<reference evidence="4" key="1">
    <citation type="submission" date="2022-10" db="EMBL/GenBank/DDBJ databases">
        <title>Determination and structural analysis of whole genome sequence of Sarocladium strictum F4-1.</title>
        <authorList>
            <person name="Hu L."/>
            <person name="Jiang Y."/>
        </authorList>
    </citation>
    <scope>NUCLEOTIDE SEQUENCE</scope>
    <source>
        <strain evidence="4">F4-1</strain>
    </source>
</reference>
<evidence type="ECO:0000256" key="2">
    <source>
        <dbReference type="SAM" id="Phobius"/>
    </source>
</evidence>
<evidence type="ECO:0000256" key="1">
    <source>
        <dbReference type="SAM" id="MobiDB-lite"/>
    </source>
</evidence>
<keyword evidence="2" id="KW-0472">Membrane</keyword>
<evidence type="ECO:0000313" key="4">
    <source>
        <dbReference type="EMBL" id="KAK0384724.1"/>
    </source>
</evidence>
<protein>
    <recommendedName>
        <fullName evidence="6">Mid2 domain-containing protein</fullName>
    </recommendedName>
</protein>
<feature type="chain" id="PRO_5041325286" description="Mid2 domain-containing protein" evidence="3">
    <location>
        <begin position="24"/>
        <end position="594"/>
    </location>
</feature>
<dbReference type="EMBL" id="JAPDFR010000007">
    <property type="protein sequence ID" value="KAK0384724.1"/>
    <property type="molecule type" value="Genomic_DNA"/>
</dbReference>
<feature type="region of interest" description="Disordered" evidence="1">
    <location>
        <begin position="565"/>
        <end position="594"/>
    </location>
</feature>
<comment type="caution">
    <text evidence="4">The sequence shown here is derived from an EMBL/GenBank/DDBJ whole genome shotgun (WGS) entry which is preliminary data.</text>
</comment>
<keyword evidence="3" id="KW-0732">Signal</keyword>
<feature type="signal peptide" evidence="3">
    <location>
        <begin position="1"/>
        <end position="23"/>
    </location>
</feature>
<feature type="transmembrane region" description="Helical" evidence="2">
    <location>
        <begin position="525"/>
        <end position="548"/>
    </location>
</feature>
<sequence>MFTYKVTLLSAILLVISPDGTVARAFVAEDPSSAPSVDVLAARHHIFNAVRAAQHQGNDHKASVNLAKSFDDTVLFQLSQSGDVRRDGSPTELSVGIQVSCTTCYVKGHATVALSIENSFNTSQVLDKVEASMQDTLDSIRDYVGNVSSEIADGLLELDFGRLDGIPPPDIDFNVAVDSLPDVQLTLQLDQLEVFMDLTTTLSTGVTYTLNLYSSLTPLGGAIQGIGTVGLVLSVDLILSVESEIHIANGFHIKLDDGLLVDIALFSKKVSQLAFKGGQFEFLPVKIQTSDAVFTSILQLGLHAGVGSGINTGVDALDASFGVETKIFANIVEFVTNITATATTKRDEEAANELNCPLRAQHAYQFGLGAAAGATVALNGQIWGPSPETTVPIYYTTLADVCVDGTPTSAPTGPLRIRQDGDGERSLETVTRTATQCASSSGLINCPASLQLVREYIATETPRRASIFQTVDFGAGVNSLDPSSGVPKSYIPPPKATASSVSNDGQGKDDSDAGDGGSKKPNVGLILGLSVGLGVPALLAVLAALWWFKRRRAADGTVVAVVPAEAQLPSTDNSHKPPKASQRETEISPSDGGK</sequence>
<evidence type="ECO:0008006" key="6">
    <source>
        <dbReference type="Google" id="ProtNLM"/>
    </source>
</evidence>
<gene>
    <name evidence="4" type="ORF">NLU13_7202</name>
</gene>
<organism evidence="4 5">
    <name type="scientific">Sarocladium strictum</name>
    <name type="common">Black bundle disease fungus</name>
    <name type="synonym">Acremonium strictum</name>
    <dbReference type="NCBI Taxonomy" id="5046"/>
    <lineage>
        <taxon>Eukaryota</taxon>
        <taxon>Fungi</taxon>
        <taxon>Dikarya</taxon>
        <taxon>Ascomycota</taxon>
        <taxon>Pezizomycotina</taxon>
        <taxon>Sordariomycetes</taxon>
        <taxon>Hypocreomycetidae</taxon>
        <taxon>Hypocreales</taxon>
        <taxon>Sarocladiaceae</taxon>
        <taxon>Sarocladium</taxon>
    </lineage>
</organism>
<accession>A0AA39L5L1</accession>
<keyword evidence="2" id="KW-0812">Transmembrane</keyword>
<dbReference type="Proteomes" id="UP001175261">
    <property type="component" value="Unassembled WGS sequence"/>
</dbReference>
<feature type="region of interest" description="Disordered" evidence="1">
    <location>
        <begin position="482"/>
        <end position="517"/>
    </location>
</feature>
<proteinExistence type="predicted"/>
<evidence type="ECO:0000313" key="5">
    <source>
        <dbReference type="Proteomes" id="UP001175261"/>
    </source>
</evidence>
<name>A0AA39L5L1_SARSR</name>
<evidence type="ECO:0000256" key="3">
    <source>
        <dbReference type="SAM" id="SignalP"/>
    </source>
</evidence>
<keyword evidence="2" id="KW-1133">Transmembrane helix</keyword>
<dbReference type="AlphaFoldDB" id="A0AA39L5L1"/>
<keyword evidence="5" id="KW-1185">Reference proteome</keyword>